<evidence type="ECO:0000256" key="6">
    <source>
        <dbReference type="ARBA" id="ARBA00022989"/>
    </source>
</evidence>
<evidence type="ECO:0000256" key="1">
    <source>
        <dbReference type="ARBA" id="ARBA00004127"/>
    </source>
</evidence>
<dbReference type="InterPro" id="IPR004131">
    <property type="entry name" value="PPase-energised_H-pump"/>
</dbReference>
<gene>
    <name evidence="9" type="primary">hppA</name>
    <name evidence="10" type="ORF">GMI68_07330</name>
    <name evidence="11" type="ORF">J7S26_03460</name>
</gene>
<dbReference type="GO" id="GO:0030955">
    <property type="term" value="F:potassium ion binding"/>
    <property type="evidence" value="ECO:0007669"/>
    <property type="project" value="UniProtKB-UniRule"/>
</dbReference>
<comment type="caution">
    <text evidence="9">Lacks conserved residue(s) required for the propagation of feature annotation.</text>
</comment>
<dbReference type="NCBIfam" id="TIGR01104">
    <property type="entry name" value="V_PPase"/>
    <property type="match status" value="1"/>
</dbReference>
<keyword evidence="8 9" id="KW-0472">Membrane</keyword>
<accession>A0A9E6MRB7</accession>
<dbReference type="Pfam" id="PF03030">
    <property type="entry name" value="H_PPase"/>
    <property type="match status" value="1"/>
</dbReference>
<feature type="transmembrane region" description="Helical" evidence="9">
    <location>
        <begin position="606"/>
        <end position="639"/>
    </location>
</feature>
<name>A0A9E6MRB7_9ACTN</name>
<feature type="transmembrane region" description="Helical" evidence="9">
    <location>
        <begin position="170"/>
        <end position="187"/>
    </location>
</feature>
<evidence type="ECO:0000313" key="12">
    <source>
        <dbReference type="Proteomes" id="UP000636394"/>
    </source>
</evidence>
<dbReference type="GO" id="GO:0005886">
    <property type="term" value="C:plasma membrane"/>
    <property type="evidence" value="ECO:0007669"/>
    <property type="project" value="UniProtKB-SubCell"/>
</dbReference>
<keyword evidence="9" id="KW-0630">Potassium</keyword>
<keyword evidence="3 9" id="KW-0812">Transmembrane</keyword>
<organism evidence="11 13">
    <name type="scientific">Xiamenia xianingshaonis</name>
    <dbReference type="NCBI Taxonomy" id="2682776"/>
    <lineage>
        <taxon>Bacteria</taxon>
        <taxon>Bacillati</taxon>
        <taxon>Actinomycetota</taxon>
        <taxon>Coriobacteriia</taxon>
        <taxon>Eggerthellales</taxon>
        <taxon>Eggerthellaceae</taxon>
        <taxon>Xiamenia</taxon>
    </lineage>
</organism>
<evidence type="ECO:0000256" key="5">
    <source>
        <dbReference type="ARBA" id="ARBA00022967"/>
    </source>
</evidence>
<feature type="transmembrane region" description="Helical" evidence="9">
    <location>
        <begin position="307"/>
        <end position="329"/>
    </location>
</feature>
<feature type="transmembrane region" description="Helical" evidence="9">
    <location>
        <begin position="430"/>
        <end position="450"/>
    </location>
</feature>
<comment type="catalytic activity">
    <reaction evidence="9">
        <text>Na(+)(in) + diphosphate + H2O = Na(+)(out) + 2 phosphate + H(+)</text>
        <dbReference type="Rhea" id="RHEA:57884"/>
        <dbReference type="ChEBI" id="CHEBI:15377"/>
        <dbReference type="ChEBI" id="CHEBI:15378"/>
        <dbReference type="ChEBI" id="CHEBI:29101"/>
        <dbReference type="ChEBI" id="CHEBI:33019"/>
        <dbReference type="ChEBI" id="CHEBI:43474"/>
        <dbReference type="EC" id="7.2.3.1"/>
    </reaction>
</comment>
<evidence type="ECO:0000313" key="13">
    <source>
        <dbReference type="Proteomes" id="UP000671910"/>
    </source>
</evidence>
<dbReference type="EMBL" id="CP072829">
    <property type="protein sequence ID" value="QTU84978.1"/>
    <property type="molecule type" value="Genomic_DNA"/>
</dbReference>
<keyword evidence="11" id="KW-0378">Hydrolase</keyword>
<dbReference type="PIRSF" id="PIRSF001265">
    <property type="entry name" value="H+-PPase"/>
    <property type="match status" value="1"/>
</dbReference>
<feature type="transmembrane region" description="Helical" evidence="9">
    <location>
        <begin position="56"/>
        <end position="74"/>
    </location>
</feature>
<comment type="similarity">
    <text evidence="9">Belongs to the H(+)-translocating pyrophosphatase (TC 3.A.10) family. K(+)-stimulated subfamily.</text>
</comment>
<keyword evidence="7 9" id="KW-0406">Ion transport</keyword>
<dbReference type="GO" id="GO:0000287">
    <property type="term" value="F:magnesium ion binding"/>
    <property type="evidence" value="ECO:0007669"/>
    <property type="project" value="UniProtKB-UniRule"/>
</dbReference>
<dbReference type="NCBIfam" id="NF001960">
    <property type="entry name" value="PRK00733.3-5"/>
    <property type="match status" value="1"/>
</dbReference>
<feature type="transmembrane region" description="Helical" evidence="9">
    <location>
        <begin position="534"/>
        <end position="556"/>
    </location>
</feature>
<dbReference type="GO" id="GO:0012505">
    <property type="term" value="C:endomembrane system"/>
    <property type="evidence" value="ECO:0007669"/>
    <property type="project" value="UniProtKB-SubCell"/>
</dbReference>
<evidence type="ECO:0000256" key="9">
    <source>
        <dbReference type="HAMAP-Rule" id="MF_01129"/>
    </source>
</evidence>
<keyword evidence="2 9" id="KW-0813">Transport</keyword>
<evidence type="ECO:0000256" key="7">
    <source>
        <dbReference type="ARBA" id="ARBA00023065"/>
    </source>
</evidence>
<evidence type="ECO:0000313" key="11">
    <source>
        <dbReference type="EMBL" id="QTU84978.1"/>
    </source>
</evidence>
<comment type="activity regulation">
    <text evidence="9">Requires K(+) for maximal activity.</text>
</comment>
<comment type="cofactor">
    <cofactor evidence="9">
        <name>Mg(2+)</name>
        <dbReference type="ChEBI" id="CHEBI:18420"/>
    </cofactor>
</comment>
<feature type="transmembrane region" description="Helical" evidence="9">
    <location>
        <begin position="271"/>
        <end position="295"/>
    </location>
</feature>
<dbReference type="RefSeq" id="WP_166339877.1">
    <property type="nucleotide sequence ID" value="NZ_CP072829.1"/>
</dbReference>
<evidence type="ECO:0000256" key="8">
    <source>
        <dbReference type="ARBA" id="ARBA00023136"/>
    </source>
</evidence>
<dbReference type="Proteomes" id="UP000671910">
    <property type="component" value="Chromosome"/>
</dbReference>
<dbReference type="GO" id="GO:0009678">
    <property type="term" value="F:diphosphate hydrolysis-driven proton transmembrane transporter activity"/>
    <property type="evidence" value="ECO:0007669"/>
    <property type="project" value="UniProtKB-UniRule"/>
</dbReference>
<dbReference type="EC" id="7.2.3.1" evidence="9"/>
<feature type="transmembrane region" description="Helical" evidence="9">
    <location>
        <begin position="127"/>
        <end position="150"/>
    </location>
</feature>
<feature type="transmembrane region" description="Helical" evidence="9">
    <location>
        <begin position="397"/>
        <end position="418"/>
    </location>
</feature>
<sequence>MTTTIAWLAPVCALIGICVAGGLGKWVLSQDPGPDKMNSISLKIQQGAKAFLMSEYKLLIIFMVVVGIVMAVALSPITALAFVTGGVLSAAAGYVGMHVATRANTRTAFAAEESVAKALTVSFRSGLTMGLCVASFALMGLSLWLIALVFTMAVGVDLNTELMNLMHDNIGMVEGFATGASAVALFARVGGGIYTKAADVGADLVGKVEAGIPEDDPRNPATIADNVGDNVGDVAGMGADLFESYTGSILAPTILAVTFGAYGYFATNDFIWAIVTPVVIAACGIITSIIGLFAVRTQEGADLHKALNRGTYLAAGIEIVVIFVIFFIWNSSTSTAQPIYLFGSVICGLVAGLAIGKITEYFCSDHNKPVHKIAEAAETGAATVIIEGLGTGMMSTIAPIVLVAAAIIGAFFFGNMAFPEAAAAGAENGIAVGLFGVGLAATGMLSNTAITIGVDAYGPVADNAGGIAEMSGLPEEVRDRTDALDAVGNTTAAIAKGFAIASAGLSAISLFVSYQATMHHVLPNFELSLTDPLIVAGIFLGAMMPFMFAALTMGAVSRAAHAMVEEVRRQFREIKGIMEYEAEPEYDKCVAISTSSALKEMMTPGILAVVVPILIGCFNPAMLGGFLAGAVATGMLLAIFMSNAGGAWDNAKKYIEQGNHGGKGSEAHKAAVVGDTVGDPFKDTSGPSMNILINLMTIVSLTFSPLFITIQMML</sequence>
<feature type="transmembrane region" description="Helical" evidence="9">
    <location>
        <begin position="691"/>
        <end position="710"/>
    </location>
</feature>
<feature type="transmembrane region" description="Helical" evidence="9">
    <location>
        <begin position="335"/>
        <end position="355"/>
    </location>
</feature>
<evidence type="ECO:0000256" key="2">
    <source>
        <dbReference type="ARBA" id="ARBA00022448"/>
    </source>
</evidence>
<comment type="subcellular location">
    <subcellularLocation>
        <location evidence="9">Cell membrane</location>
        <topology evidence="9">Multi-pass membrane protein</topology>
    </subcellularLocation>
    <subcellularLocation>
        <location evidence="1">Endomembrane system</location>
        <topology evidence="1">Multi-pass membrane protein</topology>
    </subcellularLocation>
</comment>
<keyword evidence="4 9" id="KW-0460">Magnesium</keyword>
<feature type="transmembrane region" description="Helical" evidence="9">
    <location>
        <begin position="245"/>
        <end position="265"/>
    </location>
</feature>
<comment type="function">
    <text evidence="9">Sodium pump that utilizes the energy of pyrophosphate hydrolysis as the driving force for Na(+) movement across the membrane.</text>
</comment>
<protein>
    <recommendedName>
        <fullName evidence="9">Putative K(+)-stimulated pyrophosphate-energized sodium pump</fullName>
        <ecNumber evidence="9">7.2.3.1</ecNumber>
    </recommendedName>
    <alternativeName>
        <fullName evidence="9">Membrane-bound sodium-translocating pyrophosphatase</fullName>
    </alternativeName>
    <alternativeName>
        <fullName evidence="9">Pyrophosphate-energized inorganic pyrophosphatase</fullName>
        <shortName evidence="9">Na(+)-PPase</shortName>
    </alternativeName>
</protein>
<dbReference type="HAMAP" id="MF_01129">
    <property type="entry name" value="PPase_energized_pump"/>
    <property type="match status" value="1"/>
</dbReference>
<evidence type="ECO:0000256" key="4">
    <source>
        <dbReference type="ARBA" id="ARBA00022842"/>
    </source>
</evidence>
<evidence type="ECO:0000313" key="10">
    <source>
        <dbReference type="EMBL" id="NHM14574.1"/>
    </source>
</evidence>
<feature type="transmembrane region" description="Helical" evidence="9">
    <location>
        <begin position="6"/>
        <end position="28"/>
    </location>
</feature>
<dbReference type="AlphaFoldDB" id="A0A9E6MRB7"/>
<dbReference type="GO" id="GO:0006814">
    <property type="term" value="P:sodium ion transport"/>
    <property type="evidence" value="ECO:0007669"/>
    <property type="project" value="UniProtKB-UniRule"/>
</dbReference>
<reference evidence="11" key="2">
    <citation type="submission" date="2021-04" db="EMBL/GenBank/DDBJ databases">
        <title>Novel species in family Eggerthellaceae.</title>
        <authorList>
            <person name="Zhang G."/>
        </authorList>
    </citation>
    <scope>NUCLEOTIDE SEQUENCE</scope>
    <source>
        <strain evidence="11">Zg-886</strain>
    </source>
</reference>
<dbReference type="GO" id="GO:0004427">
    <property type="term" value="F:inorganic diphosphate phosphatase activity"/>
    <property type="evidence" value="ECO:0007669"/>
    <property type="project" value="UniProtKB-UniRule"/>
</dbReference>
<keyword evidence="12" id="KW-1185">Reference proteome</keyword>
<dbReference type="Proteomes" id="UP000636394">
    <property type="component" value="Unassembled WGS sequence"/>
</dbReference>
<dbReference type="EMBL" id="WPCR01000008">
    <property type="protein sequence ID" value="NHM14574.1"/>
    <property type="molecule type" value="Genomic_DNA"/>
</dbReference>
<keyword evidence="9" id="KW-0739">Sodium transport</keyword>
<evidence type="ECO:0000256" key="3">
    <source>
        <dbReference type="ARBA" id="ARBA00022692"/>
    </source>
</evidence>
<feature type="transmembrane region" description="Helical" evidence="9">
    <location>
        <begin position="493"/>
        <end position="514"/>
    </location>
</feature>
<keyword evidence="9" id="KW-1003">Cell membrane</keyword>
<keyword evidence="9" id="KW-0915">Sodium</keyword>
<keyword evidence="5 9" id="KW-1278">Translocase</keyword>
<keyword evidence="6 9" id="KW-1133">Transmembrane helix</keyword>
<dbReference type="KEGG" id="ebz:J7S26_03460"/>
<feature type="site" description="Determinant of potassium dependence" evidence="9">
    <location>
        <position position="492"/>
    </location>
</feature>
<comment type="subunit">
    <text evidence="9">Homodimer.</text>
</comment>
<reference evidence="10 12" key="1">
    <citation type="submission" date="2019-11" db="EMBL/GenBank/DDBJ databases">
        <title>Eggerthellaceae novel genus isolated from the rectal contents of marmort.</title>
        <authorList>
            <person name="Zhang G."/>
        </authorList>
    </citation>
    <scope>NUCLEOTIDE SEQUENCE [LARGE SCALE GENOMIC DNA]</scope>
    <source>
        <strain evidence="10">Zg-886</strain>
        <strain evidence="12">zg-886</strain>
    </source>
</reference>
<proteinExistence type="inferred from homology"/>
<dbReference type="PANTHER" id="PTHR31998">
    <property type="entry name" value="K(+)-INSENSITIVE PYROPHOSPHATE-ENERGIZED PROTON PUMP"/>
    <property type="match status" value="1"/>
</dbReference>